<comment type="caution">
    <text evidence="1">The sequence shown here is derived from an EMBL/GenBank/DDBJ whole genome shotgun (WGS) entry which is preliminary data.</text>
</comment>
<gene>
    <name evidence="1" type="ORF">DW250_10320</name>
</gene>
<dbReference type="RefSeq" id="WP_118201154.1">
    <property type="nucleotide sequence ID" value="NZ_QRIE01000033.1"/>
</dbReference>
<evidence type="ECO:0008006" key="3">
    <source>
        <dbReference type="Google" id="ProtNLM"/>
    </source>
</evidence>
<dbReference type="Proteomes" id="UP000286501">
    <property type="component" value="Unassembled WGS sequence"/>
</dbReference>
<name>A0A3R6HFT3_9BACT</name>
<dbReference type="AlphaFoldDB" id="A0A3R6HFT3"/>
<dbReference type="EMBL" id="QRIN01000042">
    <property type="protein sequence ID" value="RHG64656.1"/>
    <property type="molecule type" value="Genomic_DNA"/>
</dbReference>
<proteinExistence type="predicted"/>
<evidence type="ECO:0000313" key="2">
    <source>
        <dbReference type="Proteomes" id="UP000286501"/>
    </source>
</evidence>
<reference evidence="1 2" key="1">
    <citation type="submission" date="2018-08" db="EMBL/GenBank/DDBJ databases">
        <title>A genome reference for cultivated species of the human gut microbiota.</title>
        <authorList>
            <person name="Zou Y."/>
            <person name="Xue W."/>
            <person name="Luo G."/>
        </authorList>
    </citation>
    <scope>NUCLEOTIDE SEQUENCE [LARGE SCALE GENOMIC DNA]</scope>
    <source>
        <strain evidence="1 2">AM22-1</strain>
    </source>
</reference>
<protein>
    <recommendedName>
        <fullName evidence="3">PIN domain-containing protein</fullName>
    </recommendedName>
</protein>
<evidence type="ECO:0000313" key="1">
    <source>
        <dbReference type="EMBL" id="RHG64656.1"/>
    </source>
</evidence>
<accession>A0A3R6HFT3</accession>
<sequence>MRKVLVIDTSVLYVWLKVPGKETCGPSNVLVTYEMVSEKIEEEKKKGTTFILPLATIIETENHIAHSSGDRMSLGEEFAQIMIDSADEKSPWAAFTEQSCLWNPENLKKLAEKWKITVIGGQALGDASIVEVVKYYTDLGYEVESFTGDEGLKAYEPTVEIPWRRRK</sequence>
<organism evidence="1 2">
    <name type="scientific">Segatella copri</name>
    <dbReference type="NCBI Taxonomy" id="165179"/>
    <lineage>
        <taxon>Bacteria</taxon>
        <taxon>Pseudomonadati</taxon>
        <taxon>Bacteroidota</taxon>
        <taxon>Bacteroidia</taxon>
        <taxon>Bacteroidales</taxon>
        <taxon>Prevotellaceae</taxon>
        <taxon>Segatella</taxon>
    </lineage>
</organism>